<protein>
    <recommendedName>
        <fullName evidence="16">Adenosylcobinamide kinase</fullName>
        <ecNumber evidence="8">2.7.1.156</ecNumber>
        <ecNumber evidence="9">2.7.7.62</ecNumber>
    </recommendedName>
    <alternativeName>
        <fullName evidence="17">Adenosylcobinamide-phosphate guanylyltransferase</fullName>
    </alternativeName>
</protein>
<dbReference type="UniPathway" id="UPA00148">
    <property type="reaction ID" value="UER00236"/>
</dbReference>
<dbReference type="GO" id="GO:0008820">
    <property type="term" value="F:cobinamide phosphate guanylyltransferase activity"/>
    <property type="evidence" value="ECO:0007669"/>
    <property type="project" value="UniProtKB-EC"/>
</dbReference>
<dbReference type="EC" id="2.7.1.156" evidence="8"/>
<dbReference type="PANTHER" id="PTHR34848:SF1">
    <property type="entry name" value="BIFUNCTIONAL ADENOSYLCOBALAMIN BIOSYNTHESIS PROTEIN COBU"/>
    <property type="match status" value="1"/>
</dbReference>
<dbReference type="RefSeq" id="WP_053417921.1">
    <property type="nucleotide sequence ID" value="NZ_JBCMHV010000009.1"/>
</dbReference>
<keyword evidence="21" id="KW-1185">Reference proteome</keyword>
<feature type="binding site" evidence="19">
    <location>
        <begin position="41"/>
        <end position="43"/>
    </location>
    <ligand>
        <name>GTP</name>
        <dbReference type="ChEBI" id="CHEBI:37565"/>
    </ligand>
</feature>
<dbReference type="EMBL" id="LILB01000005">
    <property type="protein sequence ID" value="KOO49750.1"/>
    <property type="molecule type" value="Genomic_DNA"/>
</dbReference>
<comment type="function">
    <text evidence="4">Catalyzes ATP-dependent phosphorylation of adenosylcobinamide and addition of GMP to adenosylcobinamide phosphate.</text>
</comment>
<comment type="pathway">
    <text evidence="6">Cofactor biosynthesis; adenosylcobalamin biosynthesis; adenosylcobalamin from cob(II)yrinate a,c-diamide: step 5/7.</text>
</comment>
<evidence type="ECO:0000256" key="7">
    <source>
        <dbReference type="ARBA" id="ARBA00007490"/>
    </source>
</evidence>
<reference evidence="21" key="1">
    <citation type="submission" date="2015-08" db="EMBL/GenBank/DDBJ databases">
        <title>Fjat-10028 dsm 16317.</title>
        <authorList>
            <person name="Liu B."/>
            <person name="Wang J."/>
            <person name="Zhu Y."/>
            <person name="Liu G."/>
            <person name="Chen Q."/>
            <person name="Chen Z."/>
            <person name="Lan J."/>
            <person name="Che J."/>
            <person name="Ge C."/>
            <person name="Shi H."/>
            <person name="Pan Z."/>
            <person name="Liu X."/>
        </authorList>
    </citation>
    <scope>NUCLEOTIDE SEQUENCE [LARGE SCALE GENOMIC DNA]</scope>
    <source>
        <strain evidence="21">DSM 16317</strain>
    </source>
</reference>
<dbReference type="InterPro" id="IPR027417">
    <property type="entry name" value="P-loop_NTPase"/>
</dbReference>
<dbReference type="Proteomes" id="UP000036867">
    <property type="component" value="Unassembled WGS sequence"/>
</dbReference>
<keyword evidence="12 19" id="KW-0547">Nucleotide-binding</keyword>
<keyword evidence="14" id="KW-0067">ATP-binding</keyword>
<dbReference type="GeneID" id="301137523"/>
<keyword evidence="13 20" id="KW-0418">Kinase</keyword>
<dbReference type="InterPro" id="IPR003203">
    <property type="entry name" value="CobU/CobP"/>
</dbReference>
<keyword evidence="11" id="KW-0808">Transferase</keyword>
<evidence type="ECO:0000256" key="5">
    <source>
        <dbReference type="ARBA" id="ARBA00004692"/>
    </source>
</evidence>
<evidence type="ECO:0000256" key="17">
    <source>
        <dbReference type="ARBA" id="ARBA00030571"/>
    </source>
</evidence>
<evidence type="ECO:0000256" key="3">
    <source>
        <dbReference type="ARBA" id="ARBA00001522"/>
    </source>
</evidence>
<keyword evidence="10" id="KW-0169">Cobalamin biosynthesis</keyword>
<dbReference type="PIRSF" id="PIRSF006135">
    <property type="entry name" value="CobU"/>
    <property type="match status" value="1"/>
</dbReference>
<evidence type="ECO:0000256" key="12">
    <source>
        <dbReference type="ARBA" id="ARBA00022741"/>
    </source>
</evidence>
<evidence type="ECO:0000256" key="1">
    <source>
        <dbReference type="ARBA" id="ARBA00000312"/>
    </source>
</evidence>
<evidence type="ECO:0000256" key="13">
    <source>
        <dbReference type="ARBA" id="ARBA00022777"/>
    </source>
</evidence>
<comment type="similarity">
    <text evidence="7">Belongs to the CobU/CobP family.</text>
</comment>
<feature type="binding site" evidence="19">
    <location>
        <begin position="11"/>
        <end position="18"/>
    </location>
    <ligand>
        <name>GTP</name>
        <dbReference type="ChEBI" id="CHEBI:37565"/>
    </ligand>
</feature>
<name>A0A0M0LF75_9BACL</name>
<feature type="binding site" evidence="19">
    <location>
        <position position="70"/>
    </location>
    <ligand>
        <name>GTP</name>
        <dbReference type="ChEBI" id="CHEBI:37565"/>
    </ligand>
</feature>
<feature type="binding site" evidence="19">
    <location>
        <position position="91"/>
    </location>
    <ligand>
        <name>GTP</name>
        <dbReference type="ChEBI" id="CHEBI:37565"/>
    </ligand>
</feature>
<sequence length="190" mass="22041">MVSNELVFITGGVRSGKSAYAEKCLINLVATSPKKRLVYVATGVPFDEEMKQRIIRHQNDRAGQRWTTIEQPTDFSKLLSKIKEGDAILWDCVTTWLTNEFYDGYETGVSCFQKEGCIERKFIEMQNTIYALRERNIPIVVVSNEVLDEPLSTSYEVKLYQKWLGRIHQWFVAEATTAIEMEYGQMHQWK</sequence>
<evidence type="ECO:0000256" key="18">
    <source>
        <dbReference type="PIRSR" id="PIRSR006135-1"/>
    </source>
</evidence>
<comment type="caution">
    <text evidence="20">The sequence shown here is derived from an EMBL/GenBank/DDBJ whole genome shotgun (WGS) entry which is preliminary data.</text>
</comment>
<feature type="active site" description="GMP-histidine intermediate" evidence="18">
    <location>
        <position position="57"/>
    </location>
</feature>
<dbReference type="EC" id="2.7.7.62" evidence="9"/>
<proteinExistence type="inferred from homology"/>
<dbReference type="GO" id="GO:0043752">
    <property type="term" value="F:adenosylcobinamide kinase activity"/>
    <property type="evidence" value="ECO:0007669"/>
    <property type="project" value="UniProtKB-EC"/>
</dbReference>
<evidence type="ECO:0000256" key="10">
    <source>
        <dbReference type="ARBA" id="ARBA00022573"/>
    </source>
</evidence>
<accession>A0A0M0LF75</accession>
<keyword evidence="15 19" id="KW-0342">GTP-binding</keyword>
<comment type="catalytic activity">
    <reaction evidence="1">
        <text>adenosylcob(III)inamide + ATP = adenosylcob(III)inamide phosphate + ADP + H(+)</text>
        <dbReference type="Rhea" id="RHEA:15769"/>
        <dbReference type="ChEBI" id="CHEBI:2480"/>
        <dbReference type="ChEBI" id="CHEBI:15378"/>
        <dbReference type="ChEBI" id="CHEBI:30616"/>
        <dbReference type="ChEBI" id="CHEBI:58502"/>
        <dbReference type="ChEBI" id="CHEBI:456216"/>
        <dbReference type="EC" id="2.7.1.156"/>
    </reaction>
</comment>
<comment type="pathway">
    <text evidence="5">Cofactor biosynthesis; adenosylcobalamin biosynthesis; adenosylcobalamin from cob(II)yrinate a,c-diamide: step 6/7.</text>
</comment>
<dbReference type="Pfam" id="PF02283">
    <property type="entry name" value="CobU"/>
    <property type="match status" value="1"/>
</dbReference>
<dbReference type="PATRIC" id="fig|263475.3.peg.4399"/>
<gene>
    <name evidence="20" type="ORF">AMD00_15610</name>
</gene>
<comment type="catalytic activity">
    <reaction evidence="3">
        <text>adenosylcob(III)inamide + GTP = adenosylcob(III)inamide phosphate + GDP + H(+)</text>
        <dbReference type="Rhea" id="RHEA:15765"/>
        <dbReference type="ChEBI" id="CHEBI:2480"/>
        <dbReference type="ChEBI" id="CHEBI:15378"/>
        <dbReference type="ChEBI" id="CHEBI:37565"/>
        <dbReference type="ChEBI" id="CHEBI:58189"/>
        <dbReference type="ChEBI" id="CHEBI:58502"/>
        <dbReference type="EC" id="2.7.1.156"/>
    </reaction>
</comment>
<evidence type="ECO:0000313" key="21">
    <source>
        <dbReference type="Proteomes" id="UP000036867"/>
    </source>
</evidence>
<dbReference type="SUPFAM" id="SSF52540">
    <property type="entry name" value="P-loop containing nucleoside triphosphate hydrolases"/>
    <property type="match status" value="1"/>
</dbReference>
<evidence type="ECO:0000256" key="14">
    <source>
        <dbReference type="ARBA" id="ARBA00022840"/>
    </source>
</evidence>
<evidence type="ECO:0000313" key="20">
    <source>
        <dbReference type="EMBL" id="KOO49750.1"/>
    </source>
</evidence>
<evidence type="ECO:0000256" key="2">
    <source>
        <dbReference type="ARBA" id="ARBA00000711"/>
    </source>
</evidence>
<dbReference type="CDD" id="cd00544">
    <property type="entry name" value="CobU"/>
    <property type="match status" value="1"/>
</dbReference>
<dbReference type="STRING" id="263475.AMD00_15610"/>
<comment type="catalytic activity">
    <reaction evidence="2">
        <text>adenosylcob(III)inamide phosphate + GTP + H(+) = adenosylcob(III)inamide-GDP + diphosphate</text>
        <dbReference type="Rhea" id="RHEA:22712"/>
        <dbReference type="ChEBI" id="CHEBI:15378"/>
        <dbReference type="ChEBI" id="CHEBI:33019"/>
        <dbReference type="ChEBI" id="CHEBI:37565"/>
        <dbReference type="ChEBI" id="CHEBI:58502"/>
        <dbReference type="ChEBI" id="CHEBI:60487"/>
        <dbReference type="EC" id="2.7.7.62"/>
    </reaction>
</comment>
<evidence type="ECO:0000256" key="15">
    <source>
        <dbReference type="ARBA" id="ARBA00023134"/>
    </source>
</evidence>
<evidence type="ECO:0000256" key="4">
    <source>
        <dbReference type="ARBA" id="ARBA00003889"/>
    </source>
</evidence>
<evidence type="ECO:0000256" key="19">
    <source>
        <dbReference type="PIRSR" id="PIRSR006135-2"/>
    </source>
</evidence>
<organism evidence="20 21">
    <name type="scientific">Viridibacillus arvi</name>
    <dbReference type="NCBI Taxonomy" id="263475"/>
    <lineage>
        <taxon>Bacteria</taxon>
        <taxon>Bacillati</taxon>
        <taxon>Bacillota</taxon>
        <taxon>Bacilli</taxon>
        <taxon>Bacillales</taxon>
        <taxon>Caryophanaceae</taxon>
        <taxon>Viridibacillus</taxon>
    </lineage>
</organism>
<evidence type="ECO:0000256" key="6">
    <source>
        <dbReference type="ARBA" id="ARBA00005159"/>
    </source>
</evidence>
<evidence type="ECO:0000256" key="9">
    <source>
        <dbReference type="ARBA" id="ARBA00012523"/>
    </source>
</evidence>
<evidence type="ECO:0000256" key="16">
    <source>
        <dbReference type="ARBA" id="ARBA00029570"/>
    </source>
</evidence>
<dbReference type="AlphaFoldDB" id="A0A0M0LF75"/>
<dbReference type="GO" id="GO:0005524">
    <property type="term" value="F:ATP binding"/>
    <property type="evidence" value="ECO:0007669"/>
    <property type="project" value="UniProtKB-KW"/>
</dbReference>
<dbReference type="Gene3D" id="3.40.50.300">
    <property type="entry name" value="P-loop containing nucleotide triphosphate hydrolases"/>
    <property type="match status" value="1"/>
</dbReference>
<evidence type="ECO:0000256" key="8">
    <source>
        <dbReference type="ARBA" id="ARBA00012016"/>
    </source>
</evidence>
<evidence type="ECO:0000256" key="11">
    <source>
        <dbReference type="ARBA" id="ARBA00022679"/>
    </source>
</evidence>
<dbReference type="GO" id="GO:0005525">
    <property type="term" value="F:GTP binding"/>
    <property type="evidence" value="ECO:0007669"/>
    <property type="project" value="UniProtKB-KW"/>
</dbReference>
<dbReference type="GO" id="GO:0009236">
    <property type="term" value="P:cobalamin biosynthetic process"/>
    <property type="evidence" value="ECO:0007669"/>
    <property type="project" value="UniProtKB-UniPathway"/>
</dbReference>
<dbReference type="PANTHER" id="PTHR34848">
    <property type="match status" value="1"/>
</dbReference>